<accession>A0A8B6FSV8</accession>
<comment type="caution">
    <text evidence="2">The sequence shown here is derived from an EMBL/GenBank/DDBJ whole genome shotgun (WGS) entry which is preliminary data.</text>
</comment>
<dbReference type="AlphaFoldDB" id="A0A8B6FSV8"/>
<evidence type="ECO:0000313" key="3">
    <source>
        <dbReference type="Proteomes" id="UP000596742"/>
    </source>
</evidence>
<sequence length="96" mass="10553">MEKREMRDFLGNTQHYNPESNTFSAAEAAKAKFRYKGAHHMGSNPDAGMRTHEGGLKLNIFTQFRRSRSESCGSEGEPTSPIGSTSCALPPIHAIL</sequence>
<dbReference type="Proteomes" id="UP000596742">
    <property type="component" value="Unassembled WGS sequence"/>
</dbReference>
<evidence type="ECO:0000313" key="2">
    <source>
        <dbReference type="EMBL" id="VDI52996.1"/>
    </source>
</evidence>
<feature type="compositionally biased region" description="Polar residues" evidence="1">
    <location>
        <begin position="11"/>
        <end position="21"/>
    </location>
</feature>
<gene>
    <name evidence="2" type="ORF">MGAL_10B001153</name>
</gene>
<protein>
    <submittedName>
        <fullName evidence="2">Uncharacterized protein</fullName>
    </submittedName>
</protein>
<organism evidence="2 3">
    <name type="scientific">Mytilus galloprovincialis</name>
    <name type="common">Mediterranean mussel</name>
    <dbReference type="NCBI Taxonomy" id="29158"/>
    <lineage>
        <taxon>Eukaryota</taxon>
        <taxon>Metazoa</taxon>
        <taxon>Spiralia</taxon>
        <taxon>Lophotrochozoa</taxon>
        <taxon>Mollusca</taxon>
        <taxon>Bivalvia</taxon>
        <taxon>Autobranchia</taxon>
        <taxon>Pteriomorphia</taxon>
        <taxon>Mytilida</taxon>
        <taxon>Mytiloidea</taxon>
        <taxon>Mytilidae</taxon>
        <taxon>Mytilinae</taxon>
        <taxon>Mytilus</taxon>
    </lineage>
</organism>
<dbReference type="OrthoDB" id="6204925at2759"/>
<reference evidence="2" key="1">
    <citation type="submission" date="2018-11" db="EMBL/GenBank/DDBJ databases">
        <authorList>
            <person name="Alioto T."/>
            <person name="Alioto T."/>
        </authorList>
    </citation>
    <scope>NUCLEOTIDE SEQUENCE</scope>
</reference>
<dbReference type="EMBL" id="UYJE01007248">
    <property type="protein sequence ID" value="VDI52996.1"/>
    <property type="molecule type" value="Genomic_DNA"/>
</dbReference>
<feature type="region of interest" description="Disordered" evidence="1">
    <location>
        <begin position="67"/>
        <end position="96"/>
    </location>
</feature>
<feature type="region of interest" description="Disordered" evidence="1">
    <location>
        <begin position="1"/>
        <end position="21"/>
    </location>
</feature>
<name>A0A8B6FSV8_MYTGA</name>
<keyword evidence="3" id="KW-1185">Reference proteome</keyword>
<evidence type="ECO:0000256" key="1">
    <source>
        <dbReference type="SAM" id="MobiDB-lite"/>
    </source>
</evidence>
<proteinExistence type="predicted"/>